<dbReference type="Proteomes" id="UP000789739">
    <property type="component" value="Unassembled WGS sequence"/>
</dbReference>
<dbReference type="PANTHER" id="PTHR43799:SF1">
    <property type="entry name" value="ASPARTATE AMINOTRANSFERASE"/>
    <property type="match status" value="1"/>
</dbReference>
<dbReference type="InterPro" id="IPR004839">
    <property type="entry name" value="Aminotransferase_I/II_large"/>
</dbReference>
<evidence type="ECO:0000313" key="2">
    <source>
        <dbReference type="EMBL" id="CAG8453425.1"/>
    </source>
</evidence>
<evidence type="ECO:0000313" key="3">
    <source>
        <dbReference type="Proteomes" id="UP000789739"/>
    </source>
</evidence>
<dbReference type="SUPFAM" id="SSF53383">
    <property type="entry name" value="PLP-dependent transferases"/>
    <property type="match status" value="1"/>
</dbReference>
<dbReference type="InterPro" id="IPR015424">
    <property type="entry name" value="PyrdxlP-dep_Trfase"/>
</dbReference>
<dbReference type="InterPro" id="IPR015421">
    <property type="entry name" value="PyrdxlP-dep_Trfase_major"/>
</dbReference>
<feature type="domain" description="Aminotransferase class I/classII large" evidence="1">
    <location>
        <begin position="125"/>
        <end position="358"/>
    </location>
</feature>
<reference evidence="2" key="1">
    <citation type="submission" date="2021-06" db="EMBL/GenBank/DDBJ databases">
        <authorList>
            <person name="Kallberg Y."/>
            <person name="Tangrot J."/>
            <person name="Rosling A."/>
        </authorList>
    </citation>
    <scope>NUCLEOTIDE SEQUENCE</scope>
    <source>
        <strain evidence="2">BR232B</strain>
    </source>
</reference>
<evidence type="ECO:0000259" key="1">
    <source>
        <dbReference type="Pfam" id="PF00155"/>
    </source>
</evidence>
<protein>
    <submittedName>
        <fullName evidence="2">1000_t:CDS:1</fullName>
    </submittedName>
</protein>
<dbReference type="PANTHER" id="PTHR43799">
    <property type="entry name" value="AMINOTRANSFERASE, PUTATIVE-RELATED"/>
    <property type="match status" value="1"/>
</dbReference>
<dbReference type="GO" id="GO:0030170">
    <property type="term" value="F:pyridoxal phosphate binding"/>
    <property type="evidence" value="ECO:0007669"/>
    <property type="project" value="InterPro"/>
</dbReference>
<dbReference type="AlphaFoldDB" id="A0A9N8YUH1"/>
<dbReference type="Gene3D" id="3.40.640.10">
    <property type="entry name" value="Type I PLP-dependent aspartate aminotransferase-like (Major domain)"/>
    <property type="match status" value="1"/>
</dbReference>
<accession>A0A9N8YUH1</accession>
<gene>
    <name evidence="2" type="ORF">PBRASI_LOCUS168</name>
</gene>
<comment type="caution">
    <text evidence="2">The sequence shown here is derived from an EMBL/GenBank/DDBJ whole genome shotgun (WGS) entry which is preliminary data.</text>
</comment>
<dbReference type="EMBL" id="CAJVPI010000008">
    <property type="protein sequence ID" value="CAG8453425.1"/>
    <property type="molecule type" value="Genomic_DNA"/>
</dbReference>
<sequence>MSTTQVWDTSLQQFHGGQDWKFLDNFVEDFSVTTNSLGTPQGALVAAREAVDQEPAKSSLAKFLWPADHQSHVSRLLLGNGASELIDLVIRTAPPGSWKPGPWDAQYKEYQRFAEVNNRTLLSSDDKQRTTLICIVNPCNPTGDYMPVSEIRDWITNNIERGGVVIVDESMQPWLSSSWRDDSLTSQHKFASMLYETLNVSLYVIHSWTKLWSCTGLRLGSVVCPTLSHCKQLKKIQVPWSVNSAALAFLETVVTDTDYLNKTWEITPVWRKEILSRLTIISDEIAKVKGEQARWSFHGKEFLSWIWVDVKDVGFAEKAVEKARKAGVPVRSGKPGYNRPTFVRVAVREPSKVDILIRAWMSLVNS</sequence>
<organism evidence="2 3">
    <name type="scientific">Paraglomus brasilianum</name>
    <dbReference type="NCBI Taxonomy" id="144538"/>
    <lineage>
        <taxon>Eukaryota</taxon>
        <taxon>Fungi</taxon>
        <taxon>Fungi incertae sedis</taxon>
        <taxon>Mucoromycota</taxon>
        <taxon>Glomeromycotina</taxon>
        <taxon>Glomeromycetes</taxon>
        <taxon>Paraglomerales</taxon>
        <taxon>Paraglomeraceae</taxon>
        <taxon>Paraglomus</taxon>
    </lineage>
</organism>
<keyword evidence="3" id="KW-1185">Reference proteome</keyword>
<name>A0A9N8YUH1_9GLOM</name>
<proteinExistence type="predicted"/>
<dbReference type="Gene3D" id="3.90.1150.10">
    <property type="entry name" value="Aspartate Aminotransferase, domain 1"/>
    <property type="match status" value="1"/>
</dbReference>
<dbReference type="OrthoDB" id="2108at2759"/>
<dbReference type="InterPro" id="IPR015422">
    <property type="entry name" value="PyrdxlP-dep_Trfase_small"/>
</dbReference>
<dbReference type="Pfam" id="PF00155">
    <property type="entry name" value="Aminotran_1_2"/>
    <property type="match status" value="1"/>
</dbReference>